<evidence type="ECO:0000313" key="3">
    <source>
        <dbReference type="Proteomes" id="UP000192578"/>
    </source>
</evidence>
<organism evidence="2 3">
    <name type="scientific">Hypsibius exemplaris</name>
    <name type="common">Freshwater tardigrade</name>
    <dbReference type="NCBI Taxonomy" id="2072580"/>
    <lineage>
        <taxon>Eukaryota</taxon>
        <taxon>Metazoa</taxon>
        <taxon>Ecdysozoa</taxon>
        <taxon>Tardigrada</taxon>
        <taxon>Eutardigrada</taxon>
        <taxon>Parachela</taxon>
        <taxon>Hypsibioidea</taxon>
        <taxon>Hypsibiidae</taxon>
        <taxon>Hypsibius</taxon>
    </lineage>
</organism>
<dbReference type="EMBL" id="MTYJ01000417">
    <property type="protein sequence ID" value="OWA54529.1"/>
    <property type="molecule type" value="Genomic_DNA"/>
</dbReference>
<accession>A0A9X6RNG6</accession>
<dbReference type="AlphaFoldDB" id="A0A9X6RNG6"/>
<dbReference type="Proteomes" id="UP000192578">
    <property type="component" value="Unassembled WGS sequence"/>
</dbReference>
<gene>
    <name evidence="2" type="ORF">BV898_18929</name>
</gene>
<proteinExistence type="predicted"/>
<comment type="caution">
    <text evidence="2">The sequence shown here is derived from an EMBL/GenBank/DDBJ whole genome shotgun (WGS) entry which is preliminary data.</text>
</comment>
<evidence type="ECO:0000256" key="1">
    <source>
        <dbReference type="SAM" id="SignalP"/>
    </source>
</evidence>
<evidence type="ECO:0000313" key="2">
    <source>
        <dbReference type="EMBL" id="OWA54529.1"/>
    </source>
</evidence>
<sequence length="165" mass="16583">MSVISAGTSTLCVIVLWFGTTSPFSVAAADDAELTKLAFRPYCSGPSQVCTGGTDTCSLQGTCCSGLKCCVSRGQVKGTCTQEPEDPITKPPPCAGPSAVCTDGSDTCSVQGSCCPGLKCCMSRGTGSGEVCTGASDTCSTQGSCCAGLRCCGVKGPNWEYGFCA</sequence>
<reference evidence="3" key="1">
    <citation type="submission" date="2017-01" db="EMBL/GenBank/DDBJ databases">
        <title>Comparative genomics of anhydrobiosis in the tardigrade Hypsibius dujardini.</title>
        <authorList>
            <person name="Yoshida Y."/>
            <person name="Koutsovoulos G."/>
            <person name="Laetsch D."/>
            <person name="Stevens L."/>
            <person name="Kumar S."/>
            <person name="Horikawa D."/>
            <person name="Ishino K."/>
            <person name="Komine S."/>
            <person name="Tomita M."/>
            <person name="Blaxter M."/>
            <person name="Arakawa K."/>
        </authorList>
    </citation>
    <scope>NUCLEOTIDE SEQUENCE [LARGE SCALE GENOMIC DNA]</scope>
    <source>
        <strain evidence="3">Z151</strain>
    </source>
</reference>
<keyword evidence="3" id="KW-1185">Reference proteome</keyword>
<protein>
    <submittedName>
        <fullName evidence="2">Uncharacterized protein</fullName>
    </submittedName>
</protein>
<keyword evidence="1" id="KW-0732">Signal</keyword>
<feature type="chain" id="PRO_5040725199" evidence="1">
    <location>
        <begin position="28"/>
        <end position="165"/>
    </location>
</feature>
<name>A0A9X6RNG6_HYPEX</name>
<feature type="signal peptide" evidence="1">
    <location>
        <begin position="1"/>
        <end position="27"/>
    </location>
</feature>